<sequence>MAGPEIAISALGLASLFNNAIDWFEYVYIAKQCGPRLQAHLLKLDNAQLRLTRWGDAVGLCGSQIEDDDSLEYSGSFSFDASQKAQAERTLRTIMQKFEACQKICHDYRKGKREDDPIVRENEIKPFGPGSDPMRGYLHQKMQNISFGRRNKVSPFRKAKFAIYDEKHLIELTKDINVLIDELYGLFPPPKEKQAELSKGELDKLTDVLRELGNVVQDHDPTLASAVQYLLNQENNMTFDTRDSLVQVQGQMLGGSNTATMHKGVGGN</sequence>
<dbReference type="InterPro" id="IPR029498">
    <property type="entry name" value="HeLo_dom"/>
</dbReference>
<evidence type="ECO:0000313" key="2">
    <source>
        <dbReference type="EMBL" id="KJZ70606.1"/>
    </source>
</evidence>
<dbReference type="PANTHER" id="PTHR37542">
    <property type="entry name" value="HELO DOMAIN-CONTAINING PROTEIN-RELATED"/>
    <property type="match status" value="1"/>
</dbReference>
<protein>
    <recommendedName>
        <fullName evidence="1">Prion-inhibition and propagation HeLo domain-containing protein</fullName>
    </recommendedName>
</protein>
<proteinExistence type="predicted"/>
<dbReference type="Pfam" id="PF14479">
    <property type="entry name" value="HeLo"/>
    <property type="match status" value="1"/>
</dbReference>
<dbReference type="PANTHER" id="PTHR37542:SF3">
    <property type="entry name" value="PRION-INHIBITION AND PROPAGATION HELO DOMAIN-CONTAINING PROTEIN"/>
    <property type="match status" value="1"/>
</dbReference>
<accession>A0A0F7ZGB6</accession>
<gene>
    <name evidence="2" type="ORF">HIM_09994</name>
</gene>
<keyword evidence="3" id="KW-1185">Reference proteome</keyword>
<name>A0A0F7ZGB6_9HYPO</name>
<evidence type="ECO:0000313" key="3">
    <source>
        <dbReference type="Proteomes" id="UP000054481"/>
    </source>
</evidence>
<organism evidence="2 3">
    <name type="scientific">Hirsutella minnesotensis 3608</name>
    <dbReference type="NCBI Taxonomy" id="1043627"/>
    <lineage>
        <taxon>Eukaryota</taxon>
        <taxon>Fungi</taxon>
        <taxon>Dikarya</taxon>
        <taxon>Ascomycota</taxon>
        <taxon>Pezizomycotina</taxon>
        <taxon>Sordariomycetes</taxon>
        <taxon>Hypocreomycetidae</taxon>
        <taxon>Hypocreales</taxon>
        <taxon>Ophiocordycipitaceae</taxon>
        <taxon>Hirsutella</taxon>
    </lineage>
</organism>
<dbReference type="Gene3D" id="1.20.120.1020">
    <property type="entry name" value="Prion-inhibition and propagation, HeLo domain"/>
    <property type="match status" value="1"/>
</dbReference>
<dbReference type="EMBL" id="KQ030616">
    <property type="protein sequence ID" value="KJZ70606.1"/>
    <property type="molecule type" value="Genomic_DNA"/>
</dbReference>
<dbReference type="OrthoDB" id="20872at2759"/>
<reference evidence="2 3" key="1">
    <citation type="journal article" date="2014" name="Genome Biol. Evol.">
        <title>Comparative genomics and transcriptomics analyses reveal divergent lifestyle features of nematode endoparasitic fungus Hirsutella minnesotensis.</title>
        <authorList>
            <person name="Lai Y."/>
            <person name="Liu K."/>
            <person name="Zhang X."/>
            <person name="Zhang X."/>
            <person name="Li K."/>
            <person name="Wang N."/>
            <person name="Shu C."/>
            <person name="Wu Y."/>
            <person name="Wang C."/>
            <person name="Bushley K.E."/>
            <person name="Xiang M."/>
            <person name="Liu X."/>
        </authorList>
    </citation>
    <scope>NUCLEOTIDE SEQUENCE [LARGE SCALE GENOMIC DNA]</scope>
    <source>
        <strain evidence="2 3">3608</strain>
    </source>
</reference>
<dbReference type="AlphaFoldDB" id="A0A0F7ZGB6"/>
<evidence type="ECO:0000259" key="1">
    <source>
        <dbReference type="Pfam" id="PF14479"/>
    </source>
</evidence>
<feature type="domain" description="Prion-inhibition and propagation HeLo" evidence="1">
    <location>
        <begin position="6"/>
        <end position="208"/>
    </location>
</feature>
<dbReference type="Proteomes" id="UP000054481">
    <property type="component" value="Unassembled WGS sequence"/>
</dbReference>
<dbReference type="InterPro" id="IPR038305">
    <property type="entry name" value="HeLo_sf"/>
</dbReference>